<feature type="region of interest" description="Disordered" evidence="1">
    <location>
        <begin position="597"/>
        <end position="616"/>
    </location>
</feature>
<gene>
    <name evidence="2" type="ORF">E8E12_006025</name>
</gene>
<dbReference type="InterPro" id="IPR015947">
    <property type="entry name" value="PUA-like_sf"/>
</dbReference>
<dbReference type="AlphaFoldDB" id="A0A9P4WRJ3"/>
<evidence type="ECO:0000313" key="2">
    <source>
        <dbReference type="EMBL" id="KAF3039359.1"/>
    </source>
</evidence>
<protein>
    <recommendedName>
        <fullName evidence="4">YDG domain-containing protein</fullName>
    </recommendedName>
</protein>
<dbReference type="OrthoDB" id="3244603at2759"/>
<dbReference type="Gene3D" id="2.30.280.10">
    <property type="entry name" value="SRA-YDG"/>
    <property type="match status" value="1"/>
</dbReference>
<keyword evidence="3" id="KW-1185">Reference proteome</keyword>
<dbReference type="InterPro" id="IPR036987">
    <property type="entry name" value="SRA-YDG_sf"/>
</dbReference>
<dbReference type="EMBL" id="SWKV01000031">
    <property type="protein sequence ID" value="KAF3039359.1"/>
    <property type="molecule type" value="Genomic_DNA"/>
</dbReference>
<feature type="region of interest" description="Disordered" evidence="1">
    <location>
        <begin position="410"/>
        <end position="449"/>
    </location>
</feature>
<dbReference type="SUPFAM" id="SSF88697">
    <property type="entry name" value="PUA domain-like"/>
    <property type="match status" value="1"/>
</dbReference>
<comment type="caution">
    <text evidence="2">The sequence shown here is derived from an EMBL/GenBank/DDBJ whole genome shotgun (WGS) entry which is preliminary data.</text>
</comment>
<reference evidence="2" key="1">
    <citation type="submission" date="2019-04" db="EMBL/GenBank/DDBJ databases">
        <title>Sequencing of skin fungus with MAO and IRED activity.</title>
        <authorList>
            <person name="Marsaioli A.J."/>
            <person name="Bonatto J.M.C."/>
            <person name="Reis Junior O."/>
        </authorList>
    </citation>
    <scope>NUCLEOTIDE SEQUENCE</scope>
    <source>
        <strain evidence="2">28M1</strain>
    </source>
</reference>
<dbReference type="Proteomes" id="UP000758155">
    <property type="component" value="Unassembled WGS sequence"/>
</dbReference>
<name>A0A9P4WRJ3_9PLEO</name>
<evidence type="ECO:0008006" key="4">
    <source>
        <dbReference type="Google" id="ProtNLM"/>
    </source>
</evidence>
<accession>A0A9P4WRJ3</accession>
<evidence type="ECO:0000313" key="3">
    <source>
        <dbReference type="Proteomes" id="UP000758155"/>
    </source>
</evidence>
<sequence>MPVPYVAAPRTAVTPPAVDVSRYRLKQLAHWIRDDLDILVAREGPDILRPDDVLTLHELFVALRQSTSITALDLRATGIHKAVKDIAGIATRWPRRLCDDCDKIITIWTSKFGRFDELHPFLRSSKDGPNYCPEKIHPSASHRRGDLGFKAGDWWINSLFAHHAGIIGLESVDGGTTYNKNGAYALLLRDTGEIDARSEETFSYRCPISDKGKFRLTAATPTSREPIRVLRSHSINSIWGPKAGVRYEGLYSVRGWCVRQAKPTGTMGGDWKERDILYEVTLERKDPVPMEQVTCRPTNTEIDDYAEYKRLRRKYREQKHKDHGPVAIRQQGLNVGLPLPPLQLPASSTIAPQSLLCVSPSVSRQTTFKKSAFDAPGAEADRPSASDVISPMTVPMLQESFFAPKKTETLAIPAPKDMSRPGSPTSSETASHEKHAPVQSPASVSFPSVKPSHCELKEIIPWIDLEAEMPSLPALNMLPTVREQKRSQAKERLEVEASEMNPVKTVTRLARDSRRPSDLSLQSQNIRDKNTATNSLNLRLYSAKPILPILDGKKGKQGNKDEDKTRRTFSKKARFFDGAGYSADDEDDDYQVVSLKSRSSRTNSADDLPILCSQRPIRPPRPISRFECGIESIEFTSPLDDIVP</sequence>
<evidence type="ECO:0000256" key="1">
    <source>
        <dbReference type="SAM" id="MobiDB-lite"/>
    </source>
</evidence>
<organism evidence="2 3">
    <name type="scientific">Didymella heteroderae</name>
    <dbReference type="NCBI Taxonomy" id="1769908"/>
    <lineage>
        <taxon>Eukaryota</taxon>
        <taxon>Fungi</taxon>
        <taxon>Dikarya</taxon>
        <taxon>Ascomycota</taxon>
        <taxon>Pezizomycotina</taxon>
        <taxon>Dothideomycetes</taxon>
        <taxon>Pleosporomycetidae</taxon>
        <taxon>Pleosporales</taxon>
        <taxon>Pleosporineae</taxon>
        <taxon>Didymellaceae</taxon>
        <taxon>Didymella</taxon>
    </lineage>
</organism>
<proteinExistence type="predicted"/>